<protein>
    <submittedName>
        <fullName evidence="1">LacI family transcriptional regulator</fullName>
    </submittedName>
</protein>
<name>A0AC61NJW2_9BACT</name>
<proteinExistence type="predicted"/>
<dbReference type="Proteomes" id="UP000826212">
    <property type="component" value="Chromosome"/>
</dbReference>
<sequence length="340" mass="37976">MEKKKVTLQDIADALNITRSAVSKALNNHPKMSKKTKEMVANMAKELNYKPNQLAAALRKGKSKLIGVIVPAANITFFSSVIRGIEETVNRAGYSVILTQSNDSVEKEKEIIDTLIETRVDGVVAALGLNTKDFTHFAKLKEESIPLVFFDRIIKNFDVSTVQIDDYQGAYDAVSHLIESGCKRIAHMGGHQHLVLYRNRFEGYRNALIDHGFNYDSDLVFFSDLHHEDGRIEMNKLLKMKSIPDGIFCSSDYVAVGSLQIARENDFHVPNDIKIVGFSNEPFTSFLDPDISSVDQSSIVMGHKSGEIILKSVSGNESSDYVENVILKPTLMLRKSSKKF</sequence>
<evidence type="ECO:0000313" key="2">
    <source>
        <dbReference type="Proteomes" id="UP000826212"/>
    </source>
</evidence>
<dbReference type="EMBL" id="CP081303">
    <property type="protein sequence ID" value="QZE14580.1"/>
    <property type="molecule type" value="Genomic_DNA"/>
</dbReference>
<evidence type="ECO:0000313" key="1">
    <source>
        <dbReference type="EMBL" id="QZE14580.1"/>
    </source>
</evidence>
<reference evidence="1" key="1">
    <citation type="submission" date="2021-08" db="EMBL/GenBank/DDBJ databases">
        <title>Novel anaerobic bacterium isolated from sea squirt in East Sea, Republic of Korea.</title>
        <authorList>
            <person name="Nguyen T.H."/>
            <person name="Li Z."/>
            <person name="Lee Y.-J."/>
            <person name="Ko J."/>
            <person name="Kim S.-G."/>
        </authorList>
    </citation>
    <scope>NUCLEOTIDE SEQUENCE</scope>
    <source>
        <strain evidence="1">KCTC 25031</strain>
    </source>
</reference>
<organism evidence="1 2">
    <name type="scientific">Halosquirtibacter laminarini</name>
    <dbReference type="NCBI Taxonomy" id="3374600"/>
    <lineage>
        <taxon>Bacteria</taxon>
        <taxon>Pseudomonadati</taxon>
        <taxon>Bacteroidota</taxon>
        <taxon>Bacteroidia</taxon>
        <taxon>Marinilabiliales</taxon>
        <taxon>Prolixibacteraceae</taxon>
        <taxon>Halosquirtibacter</taxon>
    </lineage>
</organism>
<accession>A0AC61NJW2</accession>
<gene>
    <name evidence="1" type="ORF">K4L44_01530</name>
</gene>
<keyword evidence="2" id="KW-1185">Reference proteome</keyword>